<dbReference type="AlphaFoldDB" id="R7RZ23"/>
<dbReference type="InterPro" id="IPR007612">
    <property type="entry name" value="LOR"/>
</dbReference>
<sequence length="396" mass="43401">MATKGPLTEDNQFTTLLTNGTLTLEYIANRLAAEQQSMSSSLSTPTVLAATSSTNPFQRKPRAVELYPAQREHLRGGMCGGRGEVRAMFVFVEEERKIALSGHGGTGSELRNLSATSIQSAHRLATSRRPNLRPSFFAFARCCSPPPNQSTPPPCTPKQCAHQTLRVSLHDVRPCFDWHSRRRSNALCIAPFLLSGTSPSILPYFPARPPPTEPQCYETTLGLSGHLTPRSVHLEPFHPPIGLNAAFCAPHVGTLIMKENIWSFSGDDFSIQKSVGQDVVRCHGQAFSWRDRKVVAFHNTQLIDATDGTDLCTVKKKFSIGSFRMIGFFDNPASANASSSSHDLIGLECEGDCTAISAVPARPFDFVSEIYAPFFVITPRYRLSSFAPSSFILHPS</sequence>
<keyword evidence="3" id="KW-1185">Reference proteome</keyword>
<dbReference type="InterPro" id="IPR025659">
    <property type="entry name" value="Tubby-like_C"/>
</dbReference>
<evidence type="ECO:0000313" key="2">
    <source>
        <dbReference type="EMBL" id="EIM79562.1"/>
    </source>
</evidence>
<protein>
    <submittedName>
        <fullName evidence="2">Uncharacterized protein</fullName>
    </submittedName>
</protein>
<accession>R7RZ23</accession>
<dbReference type="SUPFAM" id="SSF54518">
    <property type="entry name" value="Tubby C-terminal domain-like"/>
    <property type="match status" value="1"/>
</dbReference>
<comment type="similarity">
    <text evidence="1">Belongs to the LOR family.</text>
</comment>
<proteinExistence type="inferred from homology"/>
<dbReference type="GeneID" id="18802394"/>
<evidence type="ECO:0000256" key="1">
    <source>
        <dbReference type="ARBA" id="ARBA00005437"/>
    </source>
</evidence>
<dbReference type="RefSeq" id="XP_007311355.1">
    <property type="nucleotide sequence ID" value="XM_007311293.1"/>
</dbReference>
<dbReference type="Proteomes" id="UP000053927">
    <property type="component" value="Unassembled WGS sequence"/>
</dbReference>
<dbReference type="OrthoDB" id="97518at2759"/>
<dbReference type="Pfam" id="PF04525">
    <property type="entry name" value="LOR"/>
    <property type="match status" value="1"/>
</dbReference>
<evidence type="ECO:0000313" key="3">
    <source>
        <dbReference type="Proteomes" id="UP000053927"/>
    </source>
</evidence>
<dbReference type="Gene3D" id="2.40.160.200">
    <property type="entry name" value="LURP1-related"/>
    <property type="match status" value="1"/>
</dbReference>
<dbReference type="KEGG" id="shs:STEHIDRAFT_163594"/>
<organism evidence="2 3">
    <name type="scientific">Stereum hirsutum (strain FP-91666)</name>
    <name type="common">White-rot fungus</name>
    <dbReference type="NCBI Taxonomy" id="721885"/>
    <lineage>
        <taxon>Eukaryota</taxon>
        <taxon>Fungi</taxon>
        <taxon>Dikarya</taxon>
        <taxon>Basidiomycota</taxon>
        <taxon>Agaricomycotina</taxon>
        <taxon>Agaricomycetes</taxon>
        <taxon>Russulales</taxon>
        <taxon>Stereaceae</taxon>
        <taxon>Stereum</taxon>
    </lineage>
</organism>
<dbReference type="InterPro" id="IPR038595">
    <property type="entry name" value="LOR_sf"/>
</dbReference>
<reference evidence="3" key="1">
    <citation type="journal article" date="2012" name="Science">
        <title>The Paleozoic origin of enzymatic lignin decomposition reconstructed from 31 fungal genomes.</title>
        <authorList>
            <person name="Floudas D."/>
            <person name="Binder M."/>
            <person name="Riley R."/>
            <person name="Barry K."/>
            <person name="Blanchette R.A."/>
            <person name="Henrissat B."/>
            <person name="Martinez A.T."/>
            <person name="Otillar R."/>
            <person name="Spatafora J.W."/>
            <person name="Yadav J.S."/>
            <person name="Aerts A."/>
            <person name="Benoit I."/>
            <person name="Boyd A."/>
            <person name="Carlson A."/>
            <person name="Copeland A."/>
            <person name="Coutinho P.M."/>
            <person name="de Vries R.P."/>
            <person name="Ferreira P."/>
            <person name="Findley K."/>
            <person name="Foster B."/>
            <person name="Gaskell J."/>
            <person name="Glotzer D."/>
            <person name="Gorecki P."/>
            <person name="Heitman J."/>
            <person name="Hesse C."/>
            <person name="Hori C."/>
            <person name="Igarashi K."/>
            <person name="Jurgens J.A."/>
            <person name="Kallen N."/>
            <person name="Kersten P."/>
            <person name="Kohler A."/>
            <person name="Kuees U."/>
            <person name="Kumar T.K.A."/>
            <person name="Kuo A."/>
            <person name="LaButti K."/>
            <person name="Larrondo L.F."/>
            <person name="Lindquist E."/>
            <person name="Ling A."/>
            <person name="Lombard V."/>
            <person name="Lucas S."/>
            <person name="Lundell T."/>
            <person name="Martin R."/>
            <person name="McLaughlin D.J."/>
            <person name="Morgenstern I."/>
            <person name="Morin E."/>
            <person name="Murat C."/>
            <person name="Nagy L.G."/>
            <person name="Nolan M."/>
            <person name="Ohm R.A."/>
            <person name="Patyshakuliyeva A."/>
            <person name="Rokas A."/>
            <person name="Ruiz-Duenas F.J."/>
            <person name="Sabat G."/>
            <person name="Salamov A."/>
            <person name="Samejima M."/>
            <person name="Schmutz J."/>
            <person name="Slot J.C."/>
            <person name="St John F."/>
            <person name="Stenlid J."/>
            <person name="Sun H."/>
            <person name="Sun S."/>
            <person name="Syed K."/>
            <person name="Tsang A."/>
            <person name="Wiebenga A."/>
            <person name="Young D."/>
            <person name="Pisabarro A."/>
            <person name="Eastwood D.C."/>
            <person name="Martin F."/>
            <person name="Cullen D."/>
            <person name="Grigoriev I.V."/>
            <person name="Hibbett D.S."/>
        </authorList>
    </citation>
    <scope>NUCLEOTIDE SEQUENCE [LARGE SCALE GENOMIC DNA]</scope>
    <source>
        <strain evidence="3">FP-91666</strain>
    </source>
</reference>
<name>R7RZ23_STEHR</name>
<dbReference type="EMBL" id="JH687403">
    <property type="protein sequence ID" value="EIM79562.1"/>
    <property type="molecule type" value="Genomic_DNA"/>
</dbReference>
<gene>
    <name evidence="2" type="ORF">STEHIDRAFT_163594</name>
</gene>